<dbReference type="Proteomes" id="UP001057402">
    <property type="component" value="Chromosome 4"/>
</dbReference>
<protein>
    <submittedName>
        <fullName evidence="1">Uncharacterized protein</fullName>
    </submittedName>
</protein>
<dbReference type="EMBL" id="CM042883">
    <property type="protein sequence ID" value="KAI4378863.1"/>
    <property type="molecule type" value="Genomic_DNA"/>
</dbReference>
<evidence type="ECO:0000313" key="1">
    <source>
        <dbReference type="EMBL" id="KAI4378863.1"/>
    </source>
</evidence>
<evidence type="ECO:0000313" key="2">
    <source>
        <dbReference type="Proteomes" id="UP001057402"/>
    </source>
</evidence>
<comment type="caution">
    <text evidence="1">The sequence shown here is derived from an EMBL/GenBank/DDBJ whole genome shotgun (WGS) entry which is preliminary data.</text>
</comment>
<name>A0ACB9RK44_9MYRT</name>
<sequence>MAKPRDTATSTASSSSDVTEPDSCYYPRCRKDANCACDICIASINATLDLMPASVQRSSLTRVSAASRTRPSRTPVSFHASFLSSPMSGGGASPIPEEFPSVASKKKHAAMEKKVVMKREDENAFGGGWRMIKTSFWRWALILGLVLAGEFGFSRIALGTITPLLSSGVVRGIGEKSGVAVDANGRVSSIRSEIKRLVNGRDSGHGDLYSVWKISQDGLILSSRCVLYKSLVEEVSLWGWPLQTAGLLTAASSSKSFTIIKGRITQWSDGKLGYKVLGANDSWVQERWSSSVVQLDPGTLILEYRRSLIADNPSLVNAVVETLQHMLKGASGKIKRRLWRFPSAFGNHFMQQSERFDSHVPT</sequence>
<organism evidence="1 2">
    <name type="scientific">Melastoma candidum</name>
    <dbReference type="NCBI Taxonomy" id="119954"/>
    <lineage>
        <taxon>Eukaryota</taxon>
        <taxon>Viridiplantae</taxon>
        <taxon>Streptophyta</taxon>
        <taxon>Embryophyta</taxon>
        <taxon>Tracheophyta</taxon>
        <taxon>Spermatophyta</taxon>
        <taxon>Magnoliopsida</taxon>
        <taxon>eudicotyledons</taxon>
        <taxon>Gunneridae</taxon>
        <taxon>Pentapetalae</taxon>
        <taxon>rosids</taxon>
        <taxon>malvids</taxon>
        <taxon>Myrtales</taxon>
        <taxon>Melastomataceae</taxon>
        <taxon>Melastomatoideae</taxon>
        <taxon>Melastomateae</taxon>
        <taxon>Melastoma</taxon>
    </lineage>
</organism>
<keyword evidence="2" id="KW-1185">Reference proteome</keyword>
<accession>A0ACB9RK44</accession>
<gene>
    <name evidence="1" type="ORF">MLD38_016287</name>
</gene>
<reference evidence="2" key="1">
    <citation type="journal article" date="2023" name="Front. Plant Sci.">
        <title>Chromosomal-level genome assembly of Melastoma candidum provides insights into trichome evolution.</title>
        <authorList>
            <person name="Zhong Y."/>
            <person name="Wu W."/>
            <person name="Sun C."/>
            <person name="Zou P."/>
            <person name="Liu Y."/>
            <person name="Dai S."/>
            <person name="Zhou R."/>
        </authorList>
    </citation>
    <scope>NUCLEOTIDE SEQUENCE [LARGE SCALE GENOMIC DNA]</scope>
</reference>
<proteinExistence type="predicted"/>